<reference evidence="4 5" key="1">
    <citation type="submission" date="2024-03" db="EMBL/GenBank/DDBJ databases">
        <title>Complete genome sequence of the green alga Chloropicon roscoffensis RCC1871.</title>
        <authorList>
            <person name="Lemieux C."/>
            <person name="Pombert J.-F."/>
            <person name="Otis C."/>
            <person name="Turmel M."/>
        </authorList>
    </citation>
    <scope>NUCLEOTIDE SEQUENCE [LARGE SCALE GENOMIC DNA]</scope>
    <source>
        <strain evidence="4 5">RCC1871</strain>
    </source>
</reference>
<dbReference type="CDD" id="cd00167">
    <property type="entry name" value="SANT"/>
    <property type="match status" value="1"/>
</dbReference>
<dbReference type="SUPFAM" id="SSF46689">
    <property type="entry name" value="Homeodomain-like"/>
    <property type="match status" value="1"/>
</dbReference>
<dbReference type="PROSITE" id="PS51294">
    <property type="entry name" value="HTH_MYB"/>
    <property type="match status" value="1"/>
</dbReference>
<proteinExistence type="predicted"/>
<name>A0AAX4P4U5_9CHLO</name>
<dbReference type="Pfam" id="PF00249">
    <property type="entry name" value="Myb_DNA-binding"/>
    <property type="match status" value="1"/>
</dbReference>
<dbReference type="InterPro" id="IPR017930">
    <property type="entry name" value="Myb_dom"/>
</dbReference>
<feature type="domain" description="HTH myb-type" evidence="3">
    <location>
        <begin position="198"/>
        <end position="254"/>
    </location>
</feature>
<dbReference type="InterPro" id="IPR001005">
    <property type="entry name" value="SANT/Myb"/>
</dbReference>
<evidence type="ECO:0000313" key="4">
    <source>
        <dbReference type="EMBL" id="WZN61068.1"/>
    </source>
</evidence>
<accession>A0AAX4P4U5</accession>
<evidence type="ECO:0000256" key="1">
    <source>
        <dbReference type="SAM" id="MobiDB-lite"/>
    </source>
</evidence>
<dbReference type="SMART" id="SM00717">
    <property type="entry name" value="SANT"/>
    <property type="match status" value="1"/>
</dbReference>
<dbReference type="Gene3D" id="1.10.10.60">
    <property type="entry name" value="Homeodomain-like"/>
    <property type="match status" value="1"/>
</dbReference>
<dbReference type="PROSITE" id="PS50090">
    <property type="entry name" value="MYB_LIKE"/>
    <property type="match status" value="1"/>
</dbReference>
<evidence type="ECO:0000259" key="2">
    <source>
        <dbReference type="PROSITE" id="PS50090"/>
    </source>
</evidence>
<evidence type="ECO:0000313" key="5">
    <source>
        <dbReference type="Proteomes" id="UP001472866"/>
    </source>
</evidence>
<gene>
    <name evidence="4" type="ORF">HKI87_03g26020</name>
</gene>
<feature type="compositionally biased region" description="Basic residues" evidence="1">
    <location>
        <begin position="49"/>
        <end position="76"/>
    </location>
</feature>
<evidence type="ECO:0000259" key="3">
    <source>
        <dbReference type="PROSITE" id="PS51294"/>
    </source>
</evidence>
<keyword evidence="5" id="KW-1185">Reference proteome</keyword>
<dbReference type="InterPro" id="IPR009057">
    <property type="entry name" value="Homeodomain-like_sf"/>
</dbReference>
<feature type="domain" description="Myb-like" evidence="2">
    <location>
        <begin position="198"/>
        <end position="250"/>
    </location>
</feature>
<dbReference type="AlphaFoldDB" id="A0AAX4P4U5"/>
<dbReference type="EMBL" id="CP151503">
    <property type="protein sequence ID" value="WZN61068.1"/>
    <property type="molecule type" value="Genomic_DNA"/>
</dbReference>
<protein>
    <submittedName>
        <fullName evidence="4">Myb-like domain-containing protein</fullName>
    </submittedName>
</protein>
<organism evidence="4 5">
    <name type="scientific">Chloropicon roscoffensis</name>
    <dbReference type="NCBI Taxonomy" id="1461544"/>
    <lineage>
        <taxon>Eukaryota</taxon>
        <taxon>Viridiplantae</taxon>
        <taxon>Chlorophyta</taxon>
        <taxon>Chloropicophyceae</taxon>
        <taxon>Chloropicales</taxon>
        <taxon>Chloropicaceae</taxon>
        <taxon>Chloropicon</taxon>
    </lineage>
</organism>
<sequence length="273" mass="31125">MEANEYEAQREARITKNYEKLRDLVNDSLQRTIETVYAAENEGKENANARRRVRVPTRKRVRGRKKPVAVRKSRRVRGVDPSTSDDPHPVEDPDDPEEAKLLTCDEYYAARGMDATPVRSEGFFTGWVNDEVRARYGIADDPDKAWNENGGGQFTFKISKKDIQAQFRGRGWSDAKAVSAGLMLKNPNAYFYRHVAPHETQAQGNWTEEEHSAFLETARKYGVGTKWGLFASHVKTRVGYQCSAYYREVMLPEGLIADPRFRLTATGRTHYVG</sequence>
<dbReference type="Proteomes" id="UP001472866">
    <property type="component" value="Chromosome 03"/>
</dbReference>
<feature type="region of interest" description="Disordered" evidence="1">
    <location>
        <begin position="38"/>
        <end position="98"/>
    </location>
</feature>